<organism evidence="1 2">
    <name type="scientific">Nocardioides silvaticus</name>
    <dbReference type="NCBI Taxonomy" id="2201891"/>
    <lineage>
        <taxon>Bacteria</taxon>
        <taxon>Bacillati</taxon>
        <taxon>Actinomycetota</taxon>
        <taxon>Actinomycetes</taxon>
        <taxon>Propionibacteriales</taxon>
        <taxon>Nocardioidaceae</taxon>
        <taxon>Nocardioides</taxon>
    </lineage>
</organism>
<accession>A0A316TJ95</accession>
<dbReference type="RefSeq" id="WP_109693196.1">
    <property type="nucleotide sequence ID" value="NZ_QGDD01000003.1"/>
</dbReference>
<gene>
    <name evidence="1" type="ORF">DJ010_08215</name>
</gene>
<reference evidence="1 2" key="1">
    <citation type="submission" date="2018-05" db="EMBL/GenBank/DDBJ databases">
        <title>Nocardioides silvaticus genome.</title>
        <authorList>
            <person name="Li C."/>
            <person name="Wang G."/>
        </authorList>
    </citation>
    <scope>NUCLEOTIDE SEQUENCE [LARGE SCALE GENOMIC DNA]</scope>
    <source>
        <strain evidence="1 2">CCTCC AB 2018079</strain>
    </source>
</reference>
<proteinExistence type="predicted"/>
<dbReference type="Proteomes" id="UP000245507">
    <property type="component" value="Unassembled WGS sequence"/>
</dbReference>
<evidence type="ECO:0000313" key="1">
    <source>
        <dbReference type="EMBL" id="PWN03105.1"/>
    </source>
</evidence>
<dbReference type="EMBL" id="QGDD01000003">
    <property type="protein sequence ID" value="PWN03105.1"/>
    <property type="molecule type" value="Genomic_DNA"/>
</dbReference>
<name>A0A316TJ95_9ACTN</name>
<protein>
    <submittedName>
        <fullName evidence="1">Uncharacterized protein</fullName>
    </submittedName>
</protein>
<sequence length="122" mass="13414">MRRRSDEPDTVPLTIRASTSDGADVRLLVEAEVRPALPTHNTGVERITLALVEPALERWVGRHQLSELGGELERSLGGVAAKLRSDLGRLDVDLLRIDVAAVEHLIKSPSAPDRSPRRDPEE</sequence>
<comment type="caution">
    <text evidence="1">The sequence shown here is derived from an EMBL/GenBank/DDBJ whole genome shotgun (WGS) entry which is preliminary data.</text>
</comment>
<keyword evidence="2" id="KW-1185">Reference proteome</keyword>
<evidence type="ECO:0000313" key="2">
    <source>
        <dbReference type="Proteomes" id="UP000245507"/>
    </source>
</evidence>
<dbReference type="AlphaFoldDB" id="A0A316TJ95"/>